<evidence type="ECO:0000256" key="1">
    <source>
        <dbReference type="SAM" id="Phobius"/>
    </source>
</evidence>
<evidence type="ECO:0000313" key="2">
    <source>
        <dbReference type="EMBL" id="MDS0299819.1"/>
    </source>
</evidence>
<keyword evidence="1" id="KW-1133">Transmembrane helix</keyword>
<dbReference type="RefSeq" id="WP_310924673.1">
    <property type="nucleotide sequence ID" value="NZ_JAMQOP010000002.1"/>
</dbReference>
<protein>
    <submittedName>
        <fullName evidence="2">AzlD domain-containing protein</fullName>
    </submittedName>
</protein>
<evidence type="ECO:0000313" key="3">
    <source>
        <dbReference type="Proteomes" id="UP001257060"/>
    </source>
</evidence>
<dbReference type="EMBL" id="JAMQOP010000002">
    <property type="protein sequence ID" value="MDS0299819.1"/>
    <property type="molecule type" value="Genomic_DNA"/>
</dbReference>
<sequence length="127" mass="13087">MPTDYGPVAIWGVAAVVGLATFAVRGSFVYLFGRIETVPPRVTRALRFVPPAVFAALVVPSLVVVDGSADLVPVAVSASASEGVSVAVGNERLLAGLVAAGAAWVTEDVFATIAAGMLTLWFLRFVV</sequence>
<reference evidence="2 3" key="1">
    <citation type="submission" date="2022-06" db="EMBL/GenBank/DDBJ databases">
        <title>Halogeometricum sp. a new haloarchaeum isolate from saline soil.</title>
        <authorList>
            <person name="Strakova D."/>
            <person name="Galisteo C."/>
            <person name="Sanchez-Porro C."/>
            <person name="Ventosa A."/>
        </authorList>
    </citation>
    <scope>NUCLEOTIDE SEQUENCE [LARGE SCALE GENOMIC DNA]</scope>
    <source>
        <strain evidence="2 3">S1BR25-6</strain>
    </source>
</reference>
<feature type="transmembrane region" description="Helical" evidence="1">
    <location>
        <begin position="45"/>
        <end position="65"/>
    </location>
</feature>
<dbReference type="Proteomes" id="UP001257060">
    <property type="component" value="Unassembled WGS sequence"/>
</dbReference>
<proteinExistence type="predicted"/>
<organism evidence="2 3">
    <name type="scientific">Halogeometricum salsisoli</name>
    <dbReference type="NCBI Taxonomy" id="2950536"/>
    <lineage>
        <taxon>Archaea</taxon>
        <taxon>Methanobacteriati</taxon>
        <taxon>Methanobacteriota</taxon>
        <taxon>Stenosarchaea group</taxon>
        <taxon>Halobacteria</taxon>
        <taxon>Halobacteriales</taxon>
        <taxon>Haloferacaceae</taxon>
        <taxon>Halogeometricum</taxon>
    </lineage>
</organism>
<comment type="caution">
    <text evidence="2">The sequence shown here is derived from an EMBL/GenBank/DDBJ whole genome shotgun (WGS) entry which is preliminary data.</text>
</comment>
<name>A0ABU2GGB4_9EURY</name>
<keyword evidence="1" id="KW-0472">Membrane</keyword>
<dbReference type="InterPro" id="IPR008407">
    <property type="entry name" value="Brnchd-chn_aa_trnsp_AzlD"/>
</dbReference>
<keyword evidence="1" id="KW-0812">Transmembrane</keyword>
<dbReference type="Pfam" id="PF05437">
    <property type="entry name" value="AzlD"/>
    <property type="match status" value="2"/>
</dbReference>
<accession>A0ABU2GGB4</accession>
<gene>
    <name evidence="2" type="ORF">NDI76_13805</name>
</gene>
<feature type="transmembrane region" description="Helical" evidence="1">
    <location>
        <begin position="6"/>
        <end position="33"/>
    </location>
</feature>
<keyword evidence="3" id="KW-1185">Reference proteome</keyword>
<feature type="transmembrane region" description="Helical" evidence="1">
    <location>
        <begin position="109"/>
        <end position="126"/>
    </location>
</feature>